<dbReference type="EMBL" id="CAJPDR010000074">
    <property type="protein sequence ID" value="CAF9914706.1"/>
    <property type="molecule type" value="Genomic_DNA"/>
</dbReference>
<evidence type="ECO:0000313" key="6">
    <source>
        <dbReference type="Proteomes" id="UP000664203"/>
    </source>
</evidence>
<dbReference type="Gene3D" id="2.30.30.790">
    <property type="match status" value="1"/>
</dbReference>
<dbReference type="InterPro" id="IPR008991">
    <property type="entry name" value="Translation_prot_SH3-like_sf"/>
</dbReference>
<dbReference type="GO" id="GO:0006412">
    <property type="term" value="P:translation"/>
    <property type="evidence" value="ECO:0007669"/>
    <property type="project" value="InterPro"/>
</dbReference>
<dbReference type="PANTHER" id="PTHR15680:SF9">
    <property type="entry name" value="LARGE RIBOSOMAL SUBUNIT PROTEIN BL19M"/>
    <property type="match status" value="1"/>
</dbReference>
<comment type="caution">
    <text evidence="5">The sequence shown here is derived from an EMBL/GenBank/DDBJ whole genome shotgun (WGS) entry which is preliminary data.</text>
</comment>
<organism evidence="5 6">
    <name type="scientific">Alectoria fallacina</name>
    <dbReference type="NCBI Taxonomy" id="1903189"/>
    <lineage>
        <taxon>Eukaryota</taxon>
        <taxon>Fungi</taxon>
        <taxon>Dikarya</taxon>
        <taxon>Ascomycota</taxon>
        <taxon>Pezizomycotina</taxon>
        <taxon>Lecanoromycetes</taxon>
        <taxon>OSLEUM clade</taxon>
        <taxon>Lecanoromycetidae</taxon>
        <taxon>Lecanorales</taxon>
        <taxon>Lecanorineae</taxon>
        <taxon>Parmeliaceae</taxon>
        <taxon>Alectoria</taxon>
    </lineage>
</organism>
<dbReference type="Proteomes" id="UP000664203">
    <property type="component" value="Unassembled WGS sequence"/>
</dbReference>
<protein>
    <recommendedName>
        <fullName evidence="7">Ribosomal protein L19</fullName>
    </recommendedName>
</protein>
<feature type="region of interest" description="Disordered" evidence="4">
    <location>
        <begin position="221"/>
        <end position="240"/>
    </location>
</feature>
<accession>A0A8H3F5I8</accession>
<dbReference type="GO" id="GO:0005762">
    <property type="term" value="C:mitochondrial large ribosomal subunit"/>
    <property type="evidence" value="ECO:0007669"/>
    <property type="project" value="TreeGrafter"/>
</dbReference>
<evidence type="ECO:0000256" key="3">
    <source>
        <dbReference type="ARBA" id="ARBA00023274"/>
    </source>
</evidence>
<evidence type="ECO:0008006" key="7">
    <source>
        <dbReference type="Google" id="ProtNLM"/>
    </source>
</evidence>
<name>A0A8H3F5I8_9LECA</name>
<reference evidence="5" key="1">
    <citation type="submission" date="2021-03" db="EMBL/GenBank/DDBJ databases">
        <authorList>
            <person name="Tagirdzhanova G."/>
        </authorList>
    </citation>
    <scope>NUCLEOTIDE SEQUENCE</scope>
</reference>
<keyword evidence="2" id="KW-0689">Ribosomal protein</keyword>
<proteinExistence type="inferred from homology"/>
<dbReference type="SUPFAM" id="SSF50104">
    <property type="entry name" value="Translation proteins SH3-like domain"/>
    <property type="match status" value="1"/>
</dbReference>
<dbReference type="AlphaFoldDB" id="A0A8H3F5I8"/>
<keyword evidence="6" id="KW-1185">Reference proteome</keyword>
<comment type="similarity">
    <text evidence="1">Belongs to the bacterial ribosomal protein bL19 family.</text>
</comment>
<dbReference type="InterPro" id="IPR038657">
    <property type="entry name" value="Ribosomal_bL19_sf"/>
</dbReference>
<sequence length="240" mass="27194">MASTAPSLRPLSSWKGLLRQSRQQRTCIRCLSTALATAPAQSLPPPPPRLRSPFRILNDTSHTSLKRIKTYPPPPSLRNKFPHPVDDWQAYHMKELDPRGSRTRLFDRYNPDVPHVGDILLVTFKTGDPFAGVCLSIKRRGVDTGILLRSRLTLVGVEMWVKVYSPNVKAVEVVKRAEKRARRGKLYYMRKPKHDKGSVEREVEEYLKRRRLIRSGELGVKDPLKSAKNPSAARSGVGAR</sequence>
<evidence type="ECO:0000256" key="1">
    <source>
        <dbReference type="ARBA" id="ARBA00005781"/>
    </source>
</evidence>
<dbReference type="InterPro" id="IPR001857">
    <property type="entry name" value="Ribosomal_bL19"/>
</dbReference>
<evidence type="ECO:0000313" key="5">
    <source>
        <dbReference type="EMBL" id="CAF9914706.1"/>
    </source>
</evidence>
<keyword evidence="3" id="KW-0687">Ribonucleoprotein</keyword>
<gene>
    <name evidence="5" type="ORF">ALECFALPRED_009676</name>
</gene>
<evidence type="ECO:0000256" key="4">
    <source>
        <dbReference type="SAM" id="MobiDB-lite"/>
    </source>
</evidence>
<dbReference type="OrthoDB" id="432645at2759"/>
<dbReference type="GO" id="GO:0003735">
    <property type="term" value="F:structural constituent of ribosome"/>
    <property type="evidence" value="ECO:0007669"/>
    <property type="project" value="InterPro"/>
</dbReference>
<dbReference type="Pfam" id="PF01245">
    <property type="entry name" value="Ribosomal_L19"/>
    <property type="match status" value="1"/>
</dbReference>
<dbReference type="PANTHER" id="PTHR15680">
    <property type="entry name" value="RIBOSOMAL PROTEIN L19"/>
    <property type="match status" value="1"/>
</dbReference>
<evidence type="ECO:0000256" key="2">
    <source>
        <dbReference type="ARBA" id="ARBA00022980"/>
    </source>
</evidence>